<dbReference type="Pfam" id="PF13360">
    <property type="entry name" value="PQQ_2"/>
    <property type="match status" value="1"/>
</dbReference>
<dbReference type="SUPFAM" id="SSF50998">
    <property type="entry name" value="Quinoprotein alcohol dehydrogenase-like"/>
    <property type="match status" value="1"/>
</dbReference>
<dbReference type="PROSITE" id="PS51257">
    <property type="entry name" value="PROKAR_LIPOPROTEIN"/>
    <property type="match status" value="1"/>
</dbReference>
<dbReference type="InterPro" id="IPR015943">
    <property type="entry name" value="WD40/YVTN_repeat-like_dom_sf"/>
</dbReference>
<dbReference type="PANTHER" id="PTHR34512">
    <property type="entry name" value="CELL SURFACE PROTEIN"/>
    <property type="match status" value="1"/>
</dbReference>
<dbReference type="eggNOG" id="COG1520">
    <property type="taxonomic scope" value="Bacteria"/>
</dbReference>
<name>A0A062VDJ6_9PROT</name>
<feature type="signal peptide" evidence="1">
    <location>
        <begin position="1"/>
        <end position="29"/>
    </location>
</feature>
<dbReference type="AlphaFoldDB" id="A0A062VDJ6"/>
<organism evidence="3 4">
    <name type="scientific">Hyphomonas polymorpha PS728</name>
    <dbReference type="NCBI Taxonomy" id="1280954"/>
    <lineage>
        <taxon>Bacteria</taxon>
        <taxon>Pseudomonadati</taxon>
        <taxon>Pseudomonadota</taxon>
        <taxon>Alphaproteobacteria</taxon>
        <taxon>Hyphomonadales</taxon>
        <taxon>Hyphomonadaceae</taxon>
        <taxon>Hyphomonas</taxon>
    </lineage>
</organism>
<dbReference type="SMART" id="SM00564">
    <property type="entry name" value="PQQ"/>
    <property type="match status" value="6"/>
</dbReference>
<dbReference type="InterPro" id="IPR018391">
    <property type="entry name" value="PQQ_b-propeller_rpt"/>
</dbReference>
<evidence type="ECO:0000313" key="3">
    <source>
        <dbReference type="EMBL" id="KDA00605.1"/>
    </source>
</evidence>
<reference evidence="3 4" key="1">
    <citation type="journal article" date="2014" name="Antonie Van Leeuwenhoek">
        <title>Hyphomonas beringensis sp. nov. and Hyphomonas chukchiensis sp. nov., isolated from surface seawater of the Bering Sea and Chukchi Sea.</title>
        <authorList>
            <person name="Li C."/>
            <person name="Lai Q."/>
            <person name="Li G."/>
            <person name="Dong C."/>
            <person name="Wang J."/>
            <person name="Liao Y."/>
            <person name="Shao Z."/>
        </authorList>
    </citation>
    <scope>NUCLEOTIDE SEQUENCE [LARGE SCALE GENOMIC DNA]</scope>
    <source>
        <strain evidence="3 4">PS728</strain>
    </source>
</reference>
<evidence type="ECO:0000259" key="2">
    <source>
        <dbReference type="Pfam" id="PF13360"/>
    </source>
</evidence>
<comment type="caution">
    <text evidence="3">The sequence shown here is derived from an EMBL/GenBank/DDBJ whole genome shotgun (WGS) entry which is preliminary data.</text>
</comment>
<accession>A0A062VDJ6</accession>
<protein>
    <submittedName>
        <fullName evidence="3">PQQ repeat-containing protein</fullName>
    </submittedName>
</protein>
<dbReference type="RefSeq" id="WP_035593434.1">
    <property type="nucleotide sequence ID" value="NZ_ARYM01000001.1"/>
</dbReference>
<feature type="chain" id="PRO_5001618924" evidence="1">
    <location>
        <begin position="30"/>
        <end position="449"/>
    </location>
</feature>
<dbReference type="EMBL" id="ARYM01000001">
    <property type="protein sequence ID" value="KDA00605.1"/>
    <property type="molecule type" value="Genomic_DNA"/>
</dbReference>
<dbReference type="InterPro" id="IPR002372">
    <property type="entry name" value="PQQ_rpt_dom"/>
</dbReference>
<gene>
    <name evidence="3" type="ORF">HPO_01210</name>
</gene>
<dbReference type="PATRIC" id="fig|1280954.3.peg.247"/>
<keyword evidence="4" id="KW-1185">Reference proteome</keyword>
<evidence type="ECO:0000256" key="1">
    <source>
        <dbReference type="SAM" id="SignalP"/>
    </source>
</evidence>
<feature type="domain" description="Pyrrolo-quinoline quinone repeat" evidence="2">
    <location>
        <begin position="132"/>
        <end position="368"/>
    </location>
</feature>
<dbReference type="Gene3D" id="2.130.10.10">
    <property type="entry name" value="YVTN repeat-like/Quinoprotein amine dehydrogenase"/>
    <property type="match status" value="1"/>
</dbReference>
<dbReference type="Proteomes" id="UP000027100">
    <property type="component" value="Unassembled WGS sequence"/>
</dbReference>
<evidence type="ECO:0000313" key="4">
    <source>
        <dbReference type="Proteomes" id="UP000027100"/>
    </source>
</evidence>
<dbReference type="OrthoDB" id="5290752at2"/>
<keyword evidence="1" id="KW-0732">Signal</keyword>
<proteinExistence type="predicted"/>
<dbReference type="STRING" id="1280954.HPO_01210"/>
<dbReference type="InterPro" id="IPR011047">
    <property type="entry name" value="Quinoprotein_ADH-like_sf"/>
</dbReference>
<sequence length="449" mass="47080">MKFARTILASTTLAAALALSSCNSLPSFGNNKKAEQTAEERAGRLAMVLDDEQVTPEPGLAGVAIDLPPALTVDAWPEAGGNPAKVTGHIQAAQDLKIDWRRSAGKGSNKRSALTSSPVTDGNLIYVLDSQQTVRAMRLSDGGAVWSERLKGLSSRDKAAVGGGLAVSGDTLVVASGYGYVAALNAANGDEKWKRPLGAPMTGSPTIADGRVFINSNNNEIFALDLATGQTLWSDQAISETARVLGSPSVAAVEEFVIAPFSSGEIIAYLASNGRRLWTDAIQQAGGFTPISEINDIGSRPVLGAGLVFASNQSGATVAIDGRTGTRVWGKTVGSTRAPALAGRYLFVVGINGELACLDAQNGDAFWVTELPQFKNEKKKKNRISYSSPIIASDRVLVASSEGELLAFSTQTGQQTASLKLGDTVYLEPIAAQGKLYILTDKARLIAIR</sequence>
<dbReference type="PANTHER" id="PTHR34512:SF30">
    <property type="entry name" value="OUTER MEMBRANE PROTEIN ASSEMBLY FACTOR BAMB"/>
    <property type="match status" value="1"/>
</dbReference>